<name>A0AAV4PRR7_CAEEX</name>
<gene>
    <name evidence="1" type="ORF">CEXT_341661</name>
</gene>
<protein>
    <submittedName>
        <fullName evidence="1">Uncharacterized protein</fullName>
    </submittedName>
</protein>
<evidence type="ECO:0000313" key="2">
    <source>
        <dbReference type="Proteomes" id="UP001054945"/>
    </source>
</evidence>
<keyword evidence="2" id="KW-1185">Reference proteome</keyword>
<evidence type="ECO:0000313" key="1">
    <source>
        <dbReference type="EMBL" id="GIX98516.1"/>
    </source>
</evidence>
<accession>A0AAV4PRR7</accession>
<reference evidence="1 2" key="1">
    <citation type="submission" date="2021-06" db="EMBL/GenBank/DDBJ databases">
        <title>Caerostris extrusa draft genome.</title>
        <authorList>
            <person name="Kono N."/>
            <person name="Arakawa K."/>
        </authorList>
    </citation>
    <scope>NUCLEOTIDE SEQUENCE [LARGE SCALE GENOMIC DNA]</scope>
</reference>
<dbReference type="Proteomes" id="UP001054945">
    <property type="component" value="Unassembled WGS sequence"/>
</dbReference>
<dbReference type="AlphaFoldDB" id="A0AAV4PRR7"/>
<comment type="caution">
    <text evidence="1">The sequence shown here is derived from an EMBL/GenBank/DDBJ whole genome shotgun (WGS) entry which is preliminary data.</text>
</comment>
<dbReference type="EMBL" id="BPLR01004924">
    <property type="protein sequence ID" value="GIX98516.1"/>
    <property type="molecule type" value="Genomic_DNA"/>
</dbReference>
<proteinExistence type="predicted"/>
<sequence length="61" mass="6848">MHLSGFFPQILVGLTGGHSLLESRCSINQLRIPPDTASYYTITAYLALFKQELINLLPRVE</sequence>
<feature type="non-terminal residue" evidence="1">
    <location>
        <position position="61"/>
    </location>
</feature>
<organism evidence="1 2">
    <name type="scientific">Caerostris extrusa</name>
    <name type="common">Bark spider</name>
    <name type="synonym">Caerostris bankana</name>
    <dbReference type="NCBI Taxonomy" id="172846"/>
    <lineage>
        <taxon>Eukaryota</taxon>
        <taxon>Metazoa</taxon>
        <taxon>Ecdysozoa</taxon>
        <taxon>Arthropoda</taxon>
        <taxon>Chelicerata</taxon>
        <taxon>Arachnida</taxon>
        <taxon>Araneae</taxon>
        <taxon>Araneomorphae</taxon>
        <taxon>Entelegynae</taxon>
        <taxon>Araneoidea</taxon>
        <taxon>Araneidae</taxon>
        <taxon>Caerostris</taxon>
    </lineage>
</organism>